<evidence type="ECO:0000313" key="3">
    <source>
        <dbReference type="Proteomes" id="UP000602198"/>
    </source>
</evidence>
<dbReference type="Gene3D" id="3.30.1310.10">
    <property type="entry name" value="Nucleoid-associated protein YbaB-like domain"/>
    <property type="match status" value="1"/>
</dbReference>
<dbReference type="EMBL" id="JAERRJ010000004">
    <property type="protein sequence ID" value="MBL1075208.1"/>
    <property type="molecule type" value="Genomic_DNA"/>
</dbReference>
<dbReference type="SUPFAM" id="SSF82607">
    <property type="entry name" value="YbaB-like"/>
    <property type="match status" value="1"/>
</dbReference>
<accession>A0ABS1M3G8</accession>
<proteinExistence type="predicted"/>
<organism evidence="2 3">
    <name type="scientific">Nocardia acididurans</name>
    <dbReference type="NCBI Taxonomy" id="2802282"/>
    <lineage>
        <taxon>Bacteria</taxon>
        <taxon>Bacillati</taxon>
        <taxon>Actinomycetota</taxon>
        <taxon>Actinomycetes</taxon>
        <taxon>Mycobacteriales</taxon>
        <taxon>Nocardiaceae</taxon>
        <taxon>Nocardia</taxon>
    </lineage>
</organism>
<dbReference type="RefSeq" id="WP_201946989.1">
    <property type="nucleotide sequence ID" value="NZ_JAERRJ010000004.1"/>
</dbReference>
<evidence type="ECO:0000313" key="2">
    <source>
        <dbReference type="EMBL" id="MBL1075208.1"/>
    </source>
</evidence>
<protein>
    <submittedName>
        <fullName evidence="2">YbaB/EbfC family nucleoid-associated protein</fullName>
    </submittedName>
</protein>
<name>A0ABS1M3G8_9NOCA</name>
<reference evidence="2 3" key="1">
    <citation type="submission" date="2021-01" db="EMBL/GenBank/DDBJ databases">
        <title>WGS of actinomycetes isolated from Thailand.</title>
        <authorList>
            <person name="Thawai C."/>
        </authorList>
    </citation>
    <scope>NUCLEOTIDE SEQUENCE [LARGE SCALE GENOMIC DNA]</scope>
    <source>
        <strain evidence="2 3">LPG 2</strain>
    </source>
</reference>
<evidence type="ECO:0000256" key="1">
    <source>
        <dbReference type="SAM" id="MobiDB-lite"/>
    </source>
</evidence>
<feature type="region of interest" description="Disordered" evidence="1">
    <location>
        <begin position="113"/>
        <end position="162"/>
    </location>
</feature>
<dbReference type="InterPro" id="IPR036894">
    <property type="entry name" value="YbaB-like_sf"/>
</dbReference>
<gene>
    <name evidence="2" type="ORF">JK358_12475</name>
</gene>
<dbReference type="InterPro" id="IPR004401">
    <property type="entry name" value="YbaB/EbfC"/>
</dbReference>
<keyword evidence="3" id="KW-1185">Reference proteome</keyword>
<comment type="caution">
    <text evidence="2">The sequence shown here is derived from an EMBL/GenBank/DDBJ whole genome shotgun (WGS) entry which is preliminary data.</text>
</comment>
<dbReference type="Pfam" id="PF02575">
    <property type="entry name" value="YbaB_DNA_bd"/>
    <property type="match status" value="1"/>
</dbReference>
<dbReference type="Proteomes" id="UP000602198">
    <property type="component" value="Unassembled WGS sequence"/>
</dbReference>
<sequence>MSNEYAKNDLQDILDGLSLQLRTITQLQRERAALTASATVRKRVTVTVNADGTVIETKFSADIDDLDYPEIAKAVTEAAQQAAAEVARKGQAVMAPVSRNRDRMPTLTDLIPGMPDLKGELSVPPAPHVSTAPPGSTERGAAHTDSASDAERPRGGATDSGW</sequence>